<comment type="similarity">
    <text evidence="1">Belongs to the universal ribosomal protein uS11 family.</text>
</comment>
<evidence type="ECO:0000256" key="5">
    <source>
        <dbReference type="ARBA" id="ARBA00022801"/>
    </source>
</evidence>
<dbReference type="PRINTS" id="PR00723">
    <property type="entry name" value="SUBTILISIN"/>
</dbReference>
<evidence type="ECO:0000259" key="12">
    <source>
        <dbReference type="Pfam" id="PF06280"/>
    </source>
</evidence>
<evidence type="ECO:0000256" key="2">
    <source>
        <dbReference type="ARBA" id="ARBA00011073"/>
    </source>
</evidence>
<dbReference type="GO" id="GO:0004252">
    <property type="term" value="F:serine-type endopeptidase activity"/>
    <property type="evidence" value="ECO:0007669"/>
    <property type="project" value="UniProtKB-UniRule"/>
</dbReference>
<keyword evidence="6 10" id="KW-0720">Serine protease</keyword>
<dbReference type="Pfam" id="PF00411">
    <property type="entry name" value="Ribosomal_S11"/>
    <property type="match status" value="1"/>
</dbReference>
<dbReference type="PROSITE" id="PS00136">
    <property type="entry name" value="SUBTILASE_ASP"/>
    <property type="match status" value="1"/>
</dbReference>
<reference evidence="13 14" key="1">
    <citation type="submission" date="2019-03" db="EMBL/GenBank/DDBJ databases">
        <title>Sequencing 23 genomes of Wallemia ichthyophaga.</title>
        <authorList>
            <person name="Gostincar C."/>
        </authorList>
    </citation>
    <scope>NUCLEOTIDE SEQUENCE [LARGE SCALE GENOMIC DNA]</scope>
    <source>
        <strain evidence="13 14">EXF-5753</strain>
    </source>
</reference>
<evidence type="ECO:0000256" key="10">
    <source>
        <dbReference type="PROSITE-ProRule" id="PRU01240"/>
    </source>
</evidence>
<dbReference type="GO" id="GO:0006508">
    <property type="term" value="P:proteolysis"/>
    <property type="evidence" value="ECO:0007669"/>
    <property type="project" value="UniProtKB-KW"/>
</dbReference>
<dbReference type="GO" id="GO:1990904">
    <property type="term" value="C:ribonucleoprotein complex"/>
    <property type="evidence" value="ECO:0007669"/>
    <property type="project" value="UniProtKB-KW"/>
</dbReference>
<dbReference type="GO" id="GO:0003735">
    <property type="term" value="F:structural constituent of ribosome"/>
    <property type="evidence" value="ECO:0007669"/>
    <property type="project" value="InterPro"/>
</dbReference>
<keyword evidence="14" id="KW-1185">Reference proteome</keyword>
<dbReference type="AlphaFoldDB" id="A0A4T0FG44"/>
<name>A0A4T0FG44_9BASI</name>
<evidence type="ECO:0000259" key="11">
    <source>
        <dbReference type="Pfam" id="PF00082"/>
    </source>
</evidence>
<sequence length="1035" mass="111087">MANTTNFTKNLNKLLNSSNSINFARNTNKSIINVHSTRNNTIITLTNHLNQPLTWISAGSMGFKSAQKSGYEAGYQSTIALFNKINESAIDSPLHQSKFGPLELHYRGFGQGRSASWSALLSQEGEAFKQRLTLIKDKTNLILLLSNAQQSWTSSVPVASSNLYALELSSSHNDFFEQLRKRDIAYTLTQTFNSSDLFTGAAIHLHNANDNQHLPNLSSVKHIYPINSFNSPLPFVDSDPSLDSSSLSRKRSPYTSSLYPLISGTQAHPSFESVQTLADSVAQLSGFTAAHERNLTGQGVFIAFVDDGVDFTHPALGGCFGEKCPIQHGFDLVGDDYNTTTNSINPGPLSRTTCKSHGTSTLGVAASQLKEMKGGAPNATFGMYRIFGCHGSSGDDILAMGLIRAYEDGADIINVSAGGPDGWTTSLPSVIASRIVEKGRHVVTSAGNYGLQGLLYSNSPAGGIGVTPIAAVDLPYVPLLNASLTIQEVPGQRFPYTPAEIFTAGNTTRKTLVVGDACESLSTQQLDDVAVIIDNEGCNLDVKLSNLKSANATLVLIEDTHDTLSQSPHVDGLATAVLKPNVASQIPANATITLHYTPLLRNNPRAGLISQYSSMGPSADGYGKPAVSVVGSNIPTLAPEGRFMIQSGTSFSAPVYSSLLALLMQQYRQDGKDLSPEMARAIMLGSAQSVNLDIDADGAAFTVLQGSGRANIEAALDASTYIKPDIINFNDTFSGVEKDVQLEIVNTSDDEKVYTLSHHPALTGYVLNEGTIQPSTYLPEYTRDAAQIRHPDTITVAAQSASTVDLHIVPPPVSDHRLPIYSGFVEFSDGSATMKAAYNGIAGDLSKMTILDNTDDLFNQGFPVPFAFRQSDRSIMGQDTLNFTMDALDRPAIVYRLAGPSPYMRIDLVDGATPRNATTSSTTAATAPLQRRNILDGVLGWMTDLFGGSGTDSLYIDGIDSLGVLYEELGVSRNGFMGSGQGSSFYRFDMSDTFASGKVVPSGHYKLLLRALKIHGDDHRSADYESWLSDSFIIS</sequence>
<dbReference type="InterPro" id="IPR001971">
    <property type="entry name" value="Ribosomal_uS11"/>
</dbReference>
<dbReference type="Gene3D" id="3.40.50.200">
    <property type="entry name" value="Peptidase S8/S53 domain"/>
    <property type="match status" value="2"/>
</dbReference>
<dbReference type="Pfam" id="PF06280">
    <property type="entry name" value="fn3_5"/>
    <property type="match status" value="1"/>
</dbReference>
<dbReference type="GO" id="GO:0005840">
    <property type="term" value="C:ribosome"/>
    <property type="evidence" value="ECO:0007669"/>
    <property type="project" value="UniProtKB-KW"/>
</dbReference>
<comment type="caution">
    <text evidence="13">The sequence shown here is derived from an EMBL/GenBank/DDBJ whole genome shotgun (WGS) entry which is preliminary data.</text>
</comment>
<evidence type="ECO:0000256" key="7">
    <source>
        <dbReference type="ARBA" id="ARBA00022980"/>
    </source>
</evidence>
<dbReference type="Proteomes" id="UP000310189">
    <property type="component" value="Unassembled WGS sequence"/>
</dbReference>
<feature type="active site" description="Charge relay system" evidence="9 10">
    <location>
        <position position="306"/>
    </location>
</feature>
<evidence type="ECO:0000313" key="13">
    <source>
        <dbReference type="EMBL" id="TIA87008.1"/>
    </source>
</evidence>
<dbReference type="Pfam" id="PF00082">
    <property type="entry name" value="Peptidase_S8"/>
    <property type="match status" value="1"/>
</dbReference>
<keyword evidence="3 10" id="KW-0645">Protease</keyword>
<organism evidence="13 14">
    <name type="scientific">Wallemia hederae</name>
    <dbReference type="NCBI Taxonomy" id="1540922"/>
    <lineage>
        <taxon>Eukaryota</taxon>
        <taxon>Fungi</taxon>
        <taxon>Dikarya</taxon>
        <taxon>Basidiomycota</taxon>
        <taxon>Wallemiomycotina</taxon>
        <taxon>Wallemiomycetes</taxon>
        <taxon>Wallemiales</taxon>
        <taxon>Wallemiaceae</taxon>
        <taxon>Wallemia</taxon>
    </lineage>
</organism>
<dbReference type="InterPro" id="IPR050131">
    <property type="entry name" value="Peptidase_S8_subtilisin-like"/>
</dbReference>
<keyword evidence="8" id="KW-0687">Ribonucleoprotein</keyword>
<dbReference type="GO" id="GO:0006412">
    <property type="term" value="P:translation"/>
    <property type="evidence" value="ECO:0007669"/>
    <property type="project" value="InterPro"/>
</dbReference>
<dbReference type="GO" id="GO:0005615">
    <property type="term" value="C:extracellular space"/>
    <property type="evidence" value="ECO:0007669"/>
    <property type="project" value="TreeGrafter"/>
</dbReference>
<dbReference type="SUPFAM" id="SSF53137">
    <property type="entry name" value="Translational machinery components"/>
    <property type="match status" value="1"/>
</dbReference>
<protein>
    <recommendedName>
        <fullName evidence="15">Peptidase S8/S53 domain-containing protein</fullName>
    </recommendedName>
</protein>
<dbReference type="InterPro" id="IPR036967">
    <property type="entry name" value="Ribosomal_uS11_sf"/>
</dbReference>
<keyword evidence="5 10" id="KW-0378">Hydrolase</keyword>
<evidence type="ECO:0008006" key="15">
    <source>
        <dbReference type="Google" id="ProtNLM"/>
    </source>
</evidence>
<evidence type="ECO:0000256" key="1">
    <source>
        <dbReference type="ARBA" id="ARBA00006194"/>
    </source>
</evidence>
<evidence type="ECO:0000256" key="8">
    <source>
        <dbReference type="ARBA" id="ARBA00023274"/>
    </source>
</evidence>
<keyword evidence="4" id="KW-0732">Signal</keyword>
<evidence type="ECO:0000256" key="4">
    <source>
        <dbReference type="ARBA" id="ARBA00022729"/>
    </source>
</evidence>
<accession>A0A4T0FG44</accession>
<evidence type="ECO:0000256" key="6">
    <source>
        <dbReference type="ARBA" id="ARBA00022825"/>
    </source>
</evidence>
<feature type="domain" description="C5a peptidase/Subtilisin-like protease SBT2-like Fn3-like" evidence="12">
    <location>
        <begin position="727"/>
        <end position="831"/>
    </location>
</feature>
<dbReference type="SUPFAM" id="SSF52743">
    <property type="entry name" value="Subtilisin-like"/>
    <property type="match status" value="1"/>
</dbReference>
<dbReference type="GO" id="GO:0016020">
    <property type="term" value="C:membrane"/>
    <property type="evidence" value="ECO:0007669"/>
    <property type="project" value="InterPro"/>
</dbReference>
<dbReference type="OrthoDB" id="206201at2759"/>
<dbReference type="InterPro" id="IPR015500">
    <property type="entry name" value="Peptidase_S8_subtilisin-rel"/>
</dbReference>
<dbReference type="PANTHER" id="PTHR43806">
    <property type="entry name" value="PEPTIDASE S8"/>
    <property type="match status" value="1"/>
</dbReference>
<dbReference type="InterPro" id="IPR010435">
    <property type="entry name" value="C5a/SBT2-like_Fn3"/>
</dbReference>
<evidence type="ECO:0000313" key="14">
    <source>
        <dbReference type="Proteomes" id="UP000310189"/>
    </source>
</evidence>
<keyword evidence="7" id="KW-0689">Ribosomal protein</keyword>
<feature type="active site" description="Charge relay system" evidence="9 10">
    <location>
        <position position="357"/>
    </location>
</feature>
<dbReference type="InterPro" id="IPR000209">
    <property type="entry name" value="Peptidase_S8/S53_dom"/>
</dbReference>
<dbReference type="EMBL" id="SPNW01000068">
    <property type="protein sequence ID" value="TIA87008.1"/>
    <property type="molecule type" value="Genomic_DNA"/>
</dbReference>
<dbReference type="InterPro" id="IPR036852">
    <property type="entry name" value="Peptidase_S8/S53_dom_sf"/>
</dbReference>
<gene>
    <name evidence="13" type="ORF">E3P99_03449</name>
</gene>
<comment type="similarity">
    <text evidence="2 10">Belongs to the peptidase S8 family.</text>
</comment>
<evidence type="ECO:0000256" key="9">
    <source>
        <dbReference type="PIRSR" id="PIRSR615500-1"/>
    </source>
</evidence>
<evidence type="ECO:0000256" key="3">
    <source>
        <dbReference type="ARBA" id="ARBA00022670"/>
    </source>
</evidence>
<dbReference type="PROSITE" id="PS51892">
    <property type="entry name" value="SUBTILASE"/>
    <property type="match status" value="1"/>
</dbReference>
<feature type="active site" description="Charge relay system" evidence="9 10">
    <location>
        <position position="650"/>
    </location>
</feature>
<proteinExistence type="inferred from homology"/>
<dbReference type="PANTHER" id="PTHR43806:SF66">
    <property type="entry name" value="SERIN ENDOPEPTIDASE"/>
    <property type="match status" value="1"/>
</dbReference>
<feature type="domain" description="Peptidase S8/S53" evidence="11">
    <location>
        <begin position="297"/>
        <end position="690"/>
    </location>
</feature>
<dbReference type="Gene3D" id="3.30.420.80">
    <property type="entry name" value="Ribosomal protein S11"/>
    <property type="match status" value="1"/>
</dbReference>
<dbReference type="InterPro" id="IPR023827">
    <property type="entry name" value="Peptidase_S8_Asp-AS"/>
</dbReference>